<feature type="region of interest" description="Disordered" evidence="1">
    <location>
        <begin position="457"/>
        <end position="520"/>
    </location>
</feature>
<dbReference type="PaxDb" id="3055-EDP00934"/>
<dbReference type="PANTHER" id="PTHR21580">
    <property type="entry name" value="SHIPPO-1-RELATED"/>
    <property type="match status" value="1"/>
</dbReference>
<name>A0A2K3DFZ1_CHLRE</name>
<dbReference type="ExpressionAtlas" id="A0A2K3DFZ1">
    <property type="expression patterns" value="baseline and differential"/>
</dbReference>
<dbReference type="EMBL" id="CM008970">
    <property type="protein sequence ID" value="PNW79453.1"/>
    <property type="molecule type" value="Genomic_DNA"/>
</dbReference>
<dbReference type="AlphaFoldDB" id="A0A2K3DFZ1"/>
<feature type="compositionally biased region" description="Polar residues" evidence="1">
    <location>
        <begin position="200"/>
        <end position="216"/>
    </location>
</feature>
<dbReference type="OMA" id="NPRNHTI"/>
<feature type="region of interest" description="Disordered" evidence="1">
    <location>
        <begin position="23"/>
        <end position="48"/>
    </location>
</feature>
<evidence type="ECO:0000313" key="2">
    <source>
        <dbReference type="EMBL" id="PNW79453.1"/>
    </source>
</evidence>
<dbReference type="KEGG" id="cre:CHLRE_09g415650v5"/>
<dbReference type="Proteomes" id="UP000006906">
    <property type="component" value="Chromosome 9"/>
</dbReference>
<dbReference type="Pfam" id="PF07004">
    <property type="entry name" value="SHIPPO-rpt"/>
    <property type="match status" value="4"/>
</dbReference>
<feature type="region of interest" description="Disordered" evidence="1">
    <location>
        <begin position="544"/>
        <end position="613"/>
    </location>
</feature>
<dbReference type="InterPro" id="IPR010736">
    <property type="entry name" value="SHIPPO-rpt"/>
</dbReference>
<dbReference type="RefSeq" id="XP_001696826.2">
    <property type="nucleotide sequence ID" value="XM_001696774.2"/>
</dbReference>
<evidence type="ECO:0000313" key="3">
    <source>
        <dbReference type="Proteomes" id="UP000006906"/>
    </source>
</evidence>
<dbReference type="EMBL" id="CM008970">
    <property type="protein sequence ID" value="PNW79454.1"/>
    <property type="molecule type" value="Genomic_DNA"/>
</dbReference>
<reference evidence="2 3" key="1">
    <citation type="journal article" date="2007" name="Science">
        <title>The Chlamydomonas genome reveals the evolution of key animal and plant functions.</title>
        <authorList>
            <person name="Merchant S.S."/>
            <person name="Prochnik S.E."/>
            <person name="Vallon O."/>
            <person name="Harris E.H."/>
            <person name="Karpowicz S.J."/>
            <person name="Witman G.B."/>
            <person name="Terry A."/>
            <person name="Salamov A."/>
            <person name="Fritz-Laylin L.K."/>
            <person name="Marechal-Drouard L."/>
            <person name="Marshall W.F."/>
            <person name="Qu L.H."/>
            <person name="Nelson D.R."/>
            <person name="Sanderfoot A.A."/>
            <person name="Spalding M.H."/>
            <person name="Kapitonov V.V."/>
            <person name="Ren Q."/>
            <person name="Ferris P."/>
            <person name="Lindquist E."/>
            <person name="Shapiro H."/>
            <person name="Lucas S.M."/>
            <person name="Grimwood J."/>
            <person name="Schmutz J."/>
            <person name="Cardol P."/>
            <person name="Cerutti H."/>
            <person name="Chanfreau G."/>
            <person name="Chen C.L."/>
            <person name="Cognat V."/>
            <person name="Croft M.T."/>
            <person name="Dent R."/>
            <person name="Dutcher S."/>
            <person name="Fernandez E."/>
            <person name="Fukuzawa H."/>
            <person name="Gonzalez-Ballester D."/>
            <person name="Gonzalez-Halphen D."/>
            <person name="Hallmann A."/>
            <person name="Hanikenne M."/>
            <person name="Hippler M."/>
            <person name="Inwood W."/>
            <person name="Jabbari K."/>
            <person name="Kalanon M."/>
            <person name="Kuras R."/>
            <person name="Lefebvre P.A."/>
            <person name="Lemaire S.D."/>
            <person name="Lobanov A.V."/>
            <person name="Lohr M."/>
            <person name="Manuell A."/>
            <person name="Meier I."/>
            <person name="Mets L."/>
            <person name="Mittag M."/>
            <person name="Mittelmeier T."/>
            <person name="Moroney J.V."/>
            <person name="Moseley J."/>
            <person name="Napoli C."/>
            <person name="Nedelcu A.M."/>
            <person name="Niyogi K."/>
            <person name="Novoselov S.V."/>
            <person name="Paulsen I.T."/>
            <person name="Pazour G."/>
            <person name="Purton S."/>
            <person name="Ral J.P."/>
            <person name="Riano-Pachon D.M."/>
            <person name="Riekhof W."/>
            <person name="Rymarquis L."/>
            <person name="Schroda M."/>
            <person name="Stern D."/>
            <person name="Umen J."/>
            <person name="Willows R."/>
            <person name="Wilson N."/>
            <person name="Zimmer S.L."/>
            <person name="Allmer J."/>
            <person name="Balk J."/>
            <person name="Bisova K."/>
            <person name="Chen C.J."/>
            <person name="Elias M."/>
            <person name="Gendler K."/>
            <person name="Hauser C."/>
            <person name="Lamb M.R."/>
            <person name="Ledford H."/>
            <person name="Long J.C."/>
            <person name="Minagawa J."/>
            <person name="Page M.D."/>
            <person name="Pan J."/>
            <person name="Pootakham W."/>
            <person name="Roje S."/>
            <person name="Rose A."/>
            <person name="Stahlberg E."/>
            <person name="Terauchi A.M."/>
            <person name="Yang P."/>
            <person name="Ball S."/>
            <person name="Bowler C."/>
            <person name="Dieckmann C.L."/>
            <person name="Gladyshev V.N."/>
            <person name="Green P."/>
            <person name="Jorgensen R."/>
            <person name="Mayfield S."/>
            <person name="Mueller-Roeber B."/>
            <person name="Rajamani S."/>
            <person name="Sayre R.T."/>
            <person name="Brokstein P."/>
            <person name="Dubchak I."/>
            <person name="Goodstein D."/>
            <person name="Hornick L."/>
            <person name="Huang Y.W."/>
            <person name="Jhaveri J."/>
            <person name="Luo Y."/>
            <person name="Martinez D."/>
            <person name="Ngau W.C."/>
            <person name="Otillar B."/>
            <person name="Poliakov A."/>
            <person name="Porter A."/>
            <person name="Szajkowski L."/>
            <person name="Werner G."/>
            <person name="Zhou K."/>
            <person name="Grigoriev I.V."/>
            <person name="Rokhsar D.S."/>
            <person name="Grossman A.R."/>
        </authorList>
    </citation>
    <scope>NUCLEOTIDE SEQUENCE [LARGE SCALE GENOMIC DNA]</scope>
    <source>
        <strain evidence="3">CC-503</strain>
        <strain evidence="2">CC-503 cw92 mt+</strain>
    </source>
</reference>
<dbReference type="RefSeq" id="XP_042921670.1">
    <property type="nucleotide sequence ID" value="XM_043066374.1"/>
</dbReference>
<protein>
    <submittedName>
        <fullName evidence="2">Uncharacterized protein</fullName>
    </submittedName>
</protein>
<accession>A0A2K3DFZ1</accession>
<feature type="region of interest" description="Disordered" evidence="1">
    <location>
        <begin position="257"/>
        <end position="283"/>
    </location>
</feature>
<evidence type="ECO:0000256" key="1">
    <source>
        <dbReference type="SAM" id="MobiDB-lite"/>
    </source>
</evidence>
<feature type="compositionally biased region" description="Gly residues" evidence="1">
    <location>
        <begin position="458"/>
        <end position="468"/>
    </location>
</feature>
<dbReference type="OrthoDB" id="527994at2759"/>
<sequence>MSHAIPAATGGFVYRAGRSPQRAVAAQPGPGSYDLARGGDVNPAPAPFHTSTERALASNQTTAAITPGPGAYSGPGSGIGTSGTVAGFVSGVPRLPADYELRARKEVPGPGAYDDGNQWVKGTNRYKPEGGSGMARALHLLPRRPTAPSVPGRGESYGYEEAQDGSLVLQPAPLQHTGVGRDIAGPGTYELAGPGPFSRPSGTAWATSKSGRSTKFGSPAPGPGTYNLADSGPRRRGAGLLVAIGGVEVVFGGTTGTSSFVSKAPRPLQKSAEASPGPGEYHPPVVTAGDPAGAGLRASAAVFGSSAARGSWEMDPTQVRSAPSYWRTPGPGSYDDPRAAGRRGSPNGASALAAAAAAAAAPFTTTALRFGSVGSAAPGPGQYHPDAVASLEYDTFKRVTGSRHAGGFGGSTGRFSYNSGTSSPKRIGVPPVLGAGEGGEGLGDTPGPGAYSTDAKLGGTGRSVGRGGTSTFASRTGRFRPVTAPPAVPDLTDFDGAAAVKGDPSRLGPGAYSPERPTGRTRYTQVGAKSVPFGSGAKRAAMELPSKETPGPGRYGAAGDPHKPVSVPPPKAGFATQSDRFGPGAPKYTPGPGAYLGPGSGPVRKSYNVTYGA</sequence>
<dbReference type="InterPro" id="IPR051291">
    <property type="entry name" value="CIMAP"/>
</dbReference>
<dbReference type="Gramene" id="PNW79453">
    <property type="protein sequence ID" value="PNW79453"/>
    <property type="gene ID" value="CHLRE_09g415650v5"/>
</dbReference>
<dbReference type="STRING" id="3055.A0A2K3DFZ1"/>
<proteinExistence type="predicted"/>
<feature type="region of interest" description="Disordered" evidence="1">
    <location>
        <begin position="307"/>
        <end position="346"/>
    </location>
</feature>
<feature type="region of interest" description="Disordered" evidence="1">
    <location>
        <begin position="200"/>
        <end position="233"/>
    </location>
</feature>
<dbReference type="PANTHER" id="PTHR21580:SF28">
    <property type="entry name" value="BOREALIN N-TERMINAL DOMAIN-CONTAINING PROTEIN-RELATED"/>
    <property type="match status" value="1"/>
</dbReference>
<organism evidence="2 3">
    <name type="scientific">Chlamydomonas reinhardtii</name>
    <name type="common">Chlamydomonas smithii</name>
    <dbReference type="NCBI Taxonomy" id="3055"/>
    <lineage>
        <taxon>Eukaryota</taxon>
        <taxon>Viridiplantae</taxon>
        <taxon>Chlorophyta</taxon>
        <taxon>core chlorophytes</taxon>
        <taxon>Chlorophyceae</taxon>
        <taxon>CS clade</taxon>
        <taxon>Chlamydomonadales</taxon>
        <taxon>Chlamydomonadaceae</taxon>
        <taxon>Chlamydomonas</taxon>
    </lineage>
</organism>
<dbReference type="GeneID" id="5722368"/>
<gene>
    <name evidence="2" type="ORF">CHLRE_09g415650v5</name>
</gene>
<keyword evidence="3" id="KW-1185">Reference proteome</keyword>
<reference evidence="2" key="2">
    <citation type="submission" date="2017-07" db="EMBL/GenBank/DDBJ databases">
        <title>WGS assembly of Chlamydomonas reinhardtii.</title>
        <authorList>
            <consortium name="Chlamydomonas Annotation Team"/>
            <consortium name="JGI Annotation Team"/>
            <person name="Merchant S.S."/>
            <person name="Prochnik S.E."/>
            <person name="Vallon O."/>
            <person name="Harris E.H."/>
            <person name="Karpowicz S.J."/>
            <person name="Witman G.B."/>
            <person name="Terry A."/>
            <person name="Salamov A."/>
            <person name="Fritz-Laylin L.K."/>
            <person name="Marechal-Drouard L."/>
            <person name="Marshall W.F."/>
            <person name="Qu L.H."/>
            <person name="Nelson D.R."/>
            <person name="Sanderfoot A.A."/>
            <person name="Spalding M.H."/>
            <person name="Kapitonov V.V."/>
            <person name="Ren Q."/>
            <person name="Ferris P."/>
            <person name="Lindquist E."/>
            <person name="Shapiro H."/>
            <person name="Lucas S.M."/>
            <person name="Grimwood J."/>
            <person name="Schmutz J."/>
            <person name="Grigoriev I.V."/>
            <person name="Rokhsar D.S."/>
        </authorList>
    </citation>
    <scope>NUCLEOTIDE SEQUENCE</scope>
    <source>
        <strain evidence="2">CC-503 cw92 mt+</strain>
    </source>
</reference>
<dbReference type="Gramene" id="PNW79454">
    <property type="protein sequence ID" value="PNW79454"/>
    <property type="gene ID" value="CHLRE_09g415650v5"/>
</dbReference>